<keyword evidence="3" id="KW-1185">Reference proteome</keyword>
<accession>A0ABR1CK69</accession>
<evidence type="ECO:0000313" key="3">
    <source>
        <dbReference type="Proteomes" id="UP001303046"/>
    </source>
</evidence>
<dbReference type="Proteomes" id="UP001303046">
    <property type="component" value="Unassembled WGS sequence"/>
</dbReference>
<protein>
    <submittedName>
        <fullName evidence="2">Uncharacterized protein</fullName>
    </submittedName>
</protein>
<gene>
    <name evidence="2" type="primary">Necator_chrII.g8208</name>
    <name evidence="2" type="ORF">RB195_020414</name>
</gene>
<reference evidence="2 3" key="1">
    <citation type="submission" date="2023-08" db="EMBL/GenBank/DDBJ databases">
        <title>A Necator americanus chromosomal reference genome.</title>
        <authorList>
            <person name="Ilik V."/>
            <person name="Petrzelkova K.J."/>
            <person name="Pardy F."/>
            <person name="Fuh T."/>
            <person name="Niatou-Singa F.S."/>
            <person name="Gouil Q."/>
            <person name="Baker L."/>
            <person name="Ritchie M.E."/>
            <person name="Jex A.R."/>
            <person name="Gazzola D."/>
            <person name="Li H."/>
            <person name="Toshio Fujiwara R."/>
            <person name="Zhan B."/>
            <person name="Aroian R.V."/>
            <person name="Pafco B."/>
            <person name="Schwarz E.M."/>
        </authorList>
    </citation>
    <scope>NUCLEOTIDE SEQUENCE [LARGE SCALE GENOMIC DNA]</scope>
    <source>
        <strain evidence="2 3">Aroian</strain>
        <tissue evidence="2">Whole animal</tissue>
    </source>
</reference>
<organism evidence="2 3">
    <name type="scientific">Necator americanus</name>
    <name type="common">Human hookworm</name>
    <dbReference type="NCBI Taxonomy" id="51031"/>
    <lineage>
        <taxon>Eukaryota</taxon>
        <taxon>Metazoa</taxon>
        <taxon>Ecdysozoa</taxon>
        <taxon>Nematoda</taxon>
        <taxon>Chromadorea</taxon>
        <taxon>Rhabditida</taxon>
        <taxon>Rhabditina</taxon>
        <taxon>Rhabditomorpha</taxon>
        <taxon>Strongyloidea</taxon>
        <taxon>Ancylostomatidae</taxon>
        <taxon>Bunostominae</taxon>
        <taxon>Necator</taxon>
    </lineage>
</organism>
<proteinExistence type="predicted"/>
<feature type="signal peptide" evidence="1">
    <location>
        <begin position="1"/>
        <end position="23"/>
    </location>
</feature>
<keyword evidence="1" id="KW-0732">Signal</keyword>
<name>A0ABR1CK69_NECAM</name>
<dbReference type="Pfam" id="PF17641">
    <property type="entry name" value="ASPRs"/>
    <property type="match status" value="1"/>
</dbReference>
<dbReference type="EMBL" id="JAVFWL010000002">
    <property type="protein sequence ID" value="KAK6738286.1"/>
    <property type="molecule type" value="Genomic_DNA"/>
</dbReference>
<evidence type="ECO:0000313" key="2">
    <source>
        <dbReference type="EMBL" id="KAK6738286.1"/>
    </source>
</evidence>
<feature type="chain" id="PRO_5046341329" evidence="1">
    <location>
        <begin position="24"/>
        <end position="244"/>
    </location>
</feature>
<evidence type="ECO:0000256" key="1">
    <source>
        <dbReference type="SAM" id="SignalP"/>
    </source>
</evidence>
<dbReference type="InterPro" id="IPR035109">
    <property type="entry name" value="ASPR"/>
</dbReference>
<sequence>MSLTKLAIPAIFCLLSLLSTNEANQGAEELQDLPDCDDDDGAIRFYIRSPLFAAVDVGKRQYPSMKYDCGLEVLAYLVLEYGEEVPSNTSMTRYEGKKERYALFSRNAVAAWRSELERVRIPKVIHEYQHFAPPSKVAKVNRLRFFGHILRRAAERLVQRVLRSSSGSSWKKPSGQKRKFWTEVVKMNLGVDRQFRRGVMFLRIWNRDEWIDSVQTLAEDREGWAELCSRTAHLGEDAGNRVGR</sequence>
<comment type="caution">
    <text evidence="2">The sequence shown here is derived from an EMBL/GenBank/DDBJ whole genome shotgun (WGS) entry which is preliminary data.</text>
</comment>